<organism evidence="2 3">
    <name type="scientific">Anopheles albimanus</name>
    <name type="common">New world malaria mosquito</name>
    <dbReference type="NCBI Taxonomy" id="7167"/>
    <lineage>
        <taxon>Eukaryota</taxon>
        <taxon>Metazoa</taxon>
        <taxon>Ecdysozoa</taxon>
        <taxon>Arthropoda</taxon>
        <taxon>Hexapoda</taxon>
        <taxon>Insecta</taxon>
        <taxon>Pterygota</taxon>
        <taxon>Neoptera</taxon>
        <taxon>Endopterygota</taxon>
        <taxon>Diptera</taxon>
        <taxon>Nematocera</taxon>
        <taxon>Culicoidea</taxon>
        <taxon>Culicidae</taxon>
        <taxon>Anophelinae</taxon>
        <taxon>Anopheles</taxon>
    </lineage>
</organism>
<feature type="compositionally biased region" description="Basic and acidic residues" evidence="1">
    <location>
        <begin position="319"/>
        <end position="330"/>
    </location>
</feature>
<feature type="region of interest" description="Disordered" evidence="1">
    <location>
        <begin position="141"/>
        <end position="161"/>
    </location>
</feature>
<evidence type="ECO:0000313" key="3">
    <source>
        <dbReference type="Proteomes" id="UP000069272"/>
    </source>
</evidence>
<name>A0A182FH17_ANOAL</name>
<dbReference type="AlphaFoldDB" id="A0A182FH17"/>
<feature type="region of interest" description="Disordered" evidence="1">
    <location>
        <begin position="1"/>
        <end position="21"/>
    </location>
</feature>
<sequence length="376" mass="42649">MAATLRSENEEPQAEEFDDFDSHQNGTLAHRMIMFVYGRLAIDRDARTLAFWEEFRLLHGDVGMSAQELRDFFYHDLMESAACLENLSYHVRQYINPMFNRYRGEVLRQQDTLGLCYSSQTRRYYVSATSSKMPIELLLEEPSQPRSTPPAPVTPNSSMESYRLPTTEQVLRFVSDNISEPLWTEEEKPTKAALSTAEWLKRMAVLTQNGISLGQCAEPEMKCYNRMRLLGLLAAQDEDMPGKGSHGISSSSYLEVLRTPIDYSTPFEPRSKMTLRQKPVLRTGTAPLADSGYDLSSIRSGPPINSTPRLPTGPAAKESNQRSAREERLRAMQNDGQRPCCSYRKPTSYFVFELYHMAYGMASEGSVRKANASQSR</sequence>
<dbReference type="VEuPathDB" id="VectorBase:AALB005810"/>
<dbReference type="Proteomes" id="UP000069272">
    <property type="component" value="Chromosome 3L"/>
</dbReference>
<proteinExistence type="predicted"/>
<reference evidence="2" key="2">
    <citation type="submission" date="2022-08" db="UniProtKB">
        <authorList>
            <consortium name="EnsemblMetazoa"/>
        </authorList>
    </citation>
    <scope>IDENTIFICATION</scope>
    <source>
        <strain evidence="2">STECLA/ALBI9_A</strain>
    </source>
</reference>
<protein>
    <submittedName>
        <fullName evidence="2">Uncharacterized protein</fullName>
    </submittedName>
</protein>
<feature type="compositionally biased region" description="Polar residues" evidence="1">
    <location>
        <begin position="297"/>
        <end position="309"/>
    </location>
</feature>
<keyword evidence="3" id="KW-1185">Reference proteome</keyword>
<accession>A0A182FH17</accession>
<feature type="region of interest" description="Disordered" evidence="1">
    <location>
        <begin position="280"/>
        <end position="338"/>
    </location>
</feature>
<feature type="compositionally biased region" description="Acidic residues" evidence="1">
    <location>
        <begin position="10"/>
        <end position="19"/>
    </location>
</feature>
<dbReference type="VEuPathDB" id="VectorBase:AALB20_033002"/>
<reference evidence="2 3" key="1">
    <citation type="journal article" date="2017" name="G3 (Bethesda)">
        <title>The Physical Genome Mapping of Anopheles albimanus Corrected Scaffold Misassemblies and Identified Interarm Rearrangements in Genus Anopheles.</title>
        <authorList>
            <person name="Artemov G.N."/>
            <person name="Peery A.N."/>
            <person name="Jiang X."/>
            <person name="Tu Z."/>
            <person name="Stegniy V.N."/>
            <person name="Sharakhova M.V."/>
            <person name="Sharakhov I.V."/>
        </authorList>
    </citation>
    <scope>NUCLEOTIDE SEQUENCE [LARGE SCALE GENOMIC DNA]</scope>
    <source>
        <strain evidence="2 3">ALBI9_A</strain>
    </source>
</reference>
<evidence type="ECO:0000256" key="1">
    <source>
        <dbReference type="SAM" id="MobiDB-lite"/>
    </source>
</evidence>
<dbReference type="EnsemblMetazoa" id="AALB005810-RA">
    <property type="protein sequence ID" value="AALB005810-PA"/>
    <property type="gene ID" value="AALB005810"/>
</dbReference>
<evidence type="ECO:0000313" key="2">
    <source>
        <dbReference type="EnsemblMetazoa" id="AALB005810-PA"/>
    </source>
</evidence>